<proteinExistence type="predicted"/>
<keyword evidence="4" id="KW-1185">Reference proteome</keyword>
<sequence>MFPRKFAVSAAVVVLLLFVSFASAYGEDRSAGSAADADSAGEKAVVANPDASGSVVKIVDVTNLRSGPGLDHQIVGKAVPGVTLPIVDEEGDWYVVALPSGEQAYVANWVVETATPVRYAVFLENTNLRAGPGLEYEIVGKAAPGERWPIESVEGDWYLVALPDGERAYVASWVVDTELDDGKMPAVYIYHTHNRESWKDVARHKSGSSVDDPEVNITLVGQHLGERLQQAGIQTLVETVDFAERLKIQKLGFSQSYEESRKAVTQAMNAYPTLAYFFDIHRDADVPRKQTTVTIKGKSYARILFVIGTAHPDSAANKKLAEELNKRLNKKYPGLSRGIISKSAHQGNGEYNQSLSPGSLLLEVGGANNTLEESRRAAEAFADVFSEYYQATKKK</sequence>
<dbReference type="Pfam" id="PF07454">
    <property type="entry name" value="SpoIIP"/>
    <property type="match status" value="1"/>
</dbReference>
<keyword evidence="1" id="KW-0732">Signal</keyword>
<dbReference type="NCBIfam" id="TIGR02867">
    <property type="entry name" value="spore_II_P"/>
    <property type="match status" value="1"/>
</dbReference>
<organism evidence="3 4">
    <name type="scientific">Cohnella hongkongensis</name>
    <dbReference type="NCBI Taxonomy" id="178337"/>
    <lineage>
        <taxon>Bacteria</taxon>
        <taxon>Bacillati</taxon>
        <taxon>Bacillota</taxon>
        <taxon>Bacilli</taxon>
        <taxon>Bacillales</taxon>
        <taxon>Paenibacillaceae</taxon>
        <taxon>Cohnella</taxon>
    </lineage>
</organism>
<accession>A0ABV9FIL7</accession>
<dbReference type="Pfam" id="PF08239">
    <property type="entry name" value="SH3_3"/>
    <property type="match status" value="2"/>
</dbReference>
<protein>
    <submittedName>
        <fullName evidence="3">Stage II sporulation protein P</fullName>
    </submittedName>
</protein>
<feature type="signal peptide" evidence="1">
    <location>
        <begin position="1"/>
        <end position="24"/>
    </location>
</feature>
<dbReference type="InterPro" id="IPR010897">
    <property type="entry name" value="Spore_II_P"/>
</dbReference>
<evidence type="ECO:0000313" key="4">
    <source>
        <dbReference type="Proteomes" id="UP001596028"/>
    </source>
</evidence>
<dbReference type="PROSITE" id="PS51781">
    <property type="entry name" value="SH3B"/>
    <property type="match status" value="1"/>
</dbReference>
<gene>
    <name evidence="3" type="primary">spoIIP</name>
    <name evidence="3" type="ORF">ACFO3S_22625</name>
</gene>
<dbReference type="InterPro" id="IPR003646">
    <property type="entry name" value="SH3-like_bac-type"/>
</dbReference>
<dbReference type="Proteomes" id="UP001596028">
    <property type="component" value="Unassembled WGS sequence"/>
</dbReference>
<feature type="domain" description="SH3b" evidence="2">
    <location>
        <begin position="114"/>
        <end position="178"/>
    </location>
</feature>
<comment type="caution">
    <text evidence="3">The sequence shown here is derived from an EMBL/GenBank/DDBJ whole genome shotgun (WGS) entry which is preliminary data.</text>
</comment>
<dbReference type="PANTHER" id="PTHR34408">
    <property type="entry name" value="FAMILY PROTEIN, PUTATIVE-RELATED"/>
    <property type="match status" value="1"/>
</dbReference>
<dbReference type="RefSeq" id="WP_378100698.1">
    <property type="nucleotide sequence ID" value="NZ_JBHSEP010000022.1"/>
</dbReference>
<evidence type="ECO:0000256" key="1">
    <source>
        <dbReference type="SAM" id="SignalP"/>
    </source>
</evidence>
<evidence type="ECO:0000313" key="3">
    <source>
        <dbReference type="EMBL" id="MFC4601054.1"/>
    </source>
</evidence>
<evidence type="ECO:0000259" key="2">
    <source>
        <dbReference type="PROSITE" id="PS51781"/>
    </source>
</evidence>
<feature type="chain" id="PRO_5045849399" evidence="1">
    <location>
        <begin position="25"/>
        <end position="395"/>
    </location>
</feature>
<name>A0ABV9FIL7_9BACL</name>
<reference evidence="4" key="1">
    <citation type="journal article" date="2019" name="Int. J. Syst. Evol. Microbiol.">
        <title>The Global Catalogue of Microorganisms (GCM) 10K type strain sequencing project: providing services to taxonomists for standard genome sequencing and annotation.</title>
        <authorList>
            <consortium name="The Broad Institute Genomics Platform"/>
            <consortium name="The Broad Institute Genome Sequencing Center for Infectious Disease"/>
            <person name="Wu L."/>
            <person name="Ma J."/>
        </authorList>
    </citation>
    <scope>NUCLEOTIDE SEQUENCE [LARGE SCALE GENOMIC DNA]</scope>
    <source>
        <strain evidence="4">CCUG 49571</strain>
    </source>
</reference>
<dbReference type="EMBL" id="JBHSEP010000022">
    <property type="protein sequence ID" value="MFC4601054.1"/>
    <property type="molecule type" value="Genomic_DNA"/>
</dbReference>
<dbReference type="SMART" id="SM00287">
    <property type="entry name" value="SH3b"/>
    <property type="match status" value="2"/>
</dbReference>
<dbReference type="InterPro" id="IPR052354">
    <property type="entry name" value="Cell_Wall_Dynamics_Protein"/>
</dbReference>
<dbReference type="Gene3D" id="2.30.30.40">
    <property type="entry name" value="SH3 Domains"/>
    <property type="match status" value="2"/>
</dbReference>
<dbReference type="PANTHER" id="PTHR34408:SF1">
    <property type="entry name" value="GLYCOSYL HYDROLASE FAMILY 19 DOMAIN-CONTAINING PROTEIN HI_1415"/>
    <property type="match status" value="1"/>
</dbReference>